<dbReference type="Proteomes" id="UP000054324">
    <property type="component" value="Unassembled WGS sequence"/>
</dbReference>
<evidence type="ECO:0000313" key="1">
    <source>
        <dbReference type="EMBL" id="KER32544.1"/>
    </source>
</evidence>
<dbReference type="EMBL" id="KL596633">
    <property type="protein sequence ID" value="KER32544.1"/>
    <property type="molecule type" value="Genomic_DNA"/>
</dbReference>
<gene>
    <name evidence="1" type="ORF">T265_01419</name>
</gene>
<dbReference type="PANTHER" id="PTHR21301:SF10">
    <property type="entry name" value="REVERSE TRANSCRIPTASE DOMAIN-CONTAINING PROTEIN"/>
    <property type="match status" value="1"/>
</dbReference>
<evidence type="ECO:0000313" key="2">
    <source>
        <dbReference type="Proteomes" id="UP000054324"/>
    </source>
</evidence>
<dbReference type="GeneID" id="20315607"/>
<evidence type="ECO:0008006" key="3">
    <source>
        <dbReference type="Google" id="ProtNLM"/>
    </source>
</evidence>
<protein>
    <recommendedName>
        <fullName evidence="3">Reverse transcriptase domain-containing protein</fullName>
    </recommendedName>
</protein>
<reference evidence="1 2" key="1">
    <citation type="submission" date="2013-11" db="EMBL/GenBank/DDBJ databases">
        <title>Opisthorchis viverrini - life in the bile duct.</title>
        <authorList>
            <person name="Young N.D."/>
            <person name="Nagarajan N."/>
            <person name="Lin S.J."/>
            <person name="Korhonen P.K."/>
            <person name="Jex A.R."/>
            <person name="Hall R.S."/>
            <person name="Safavi-Hemami H."/>
            <person name="Kaewkong W."/>
            <person name="Bertrand D."/>
            <person name="Gao S."/>
            <person name="Seet Q."/>
            <person name="Wongkham S."/>
            <person name="Teh B.T."/>
            <person name="Wongkham C."/>
            <person name="Intapan P.M."/>
            <person name="Maleewong W."/>
            <person name="Yang X."/>
            <person name="Hu M."/>
            <person name="Wang Z."/>
            <person name="Hofmann A."/>
            <person name="Sternberg P.W."/>
            <person name="Tan P."/>
            <person name="Wang J."/>
            <person name="Gasser R.B."/>
        </authorList>
    </citation>
    <scope>NUCLEOTIDE SEQUENCE [LARGE SCALE GENOMIC DNA]</scope>
</reference>
<keyword evidence="2" id="KW-1185">Reference proteome</keyword>
<name>A0A075AJ05_OPIVI</name>
<dbReference type="AlphaFoldDB" id="A0A075AJ05"/>
<proteinExistence type="predicted"/>
<dbReference type="KEGG" id="ovi:T265_01419"/>
<dbReference type="RefSeq" id="XP_009163709.1">
    <property type="nucleotide sequence ID" value="XM_009165445.1"/>
</dbReference>
<dbReference type="CTD" id="20315607"/>
<organism evidence="1 2">
    <name type="scientific">Opisthorchis viverrini</name>
    <name type="common">Southeast Asian liver fluke</name>
    <dbReference type="NCBI Taxonomy" id="6198"/>
    <lineage>
        <taxon>Eukaryota</taxon>
        <taxon>Metazoa</taxon>
        <taxon>Spiralia</taxon>
        <taxon>Lophotrochozoa</taxon>
        <taxon>Platyhelminthes</taxon>
        <taxon>Trematoda</taxon>
        <taxon>Digenea</taxon>
        <taxon>Opisthorchiida</taxon>
        <taxon>Opisthorchiata</taxon>
        <taxon>Opisthorchiidae</taxon>
        <taxon>Opisthorchis</taxon>
    </lineage>
</organism>
<dbReference type="PANTHER" id="PTHR21301">
    <property type="entry name" value="REVERSE TRANSCRIPTASE"/>
    <property type="match status" value="1"/>
</dbReference>
<dbReference type="OrthoDB" id="6272558at2759"/>
<accession>A0A075AJ05</accession>
<sequence length="60" mass="7159">MMFLHCNFRDDIRPKIWARYVDDTFAVVKKSELLRAVELLNNVFPDIQFTIETEENNKLA</sequence>